<reference evidence="1 2" key="1">
    <citation type="submission" date="2023-07" db="EMBL/GenBank/DDBJ databases">
        <title>Genomic Encyclopedia of Type Strains, Phase IV (KMG-IV): sequencing the most valuable type-strain genomes for metagenomic binning, comparative biology and taxonomic classification.</title>
        <authorList>
            <person name="Goeker M."/>
        </authorList>
    </citation>
    <scope>NUCLEOTIDE SEQUENCE [LARGE SCALE GENOMIC DNA]</scope>
    <source>
        <strain evidence="1 2">DSM 12396</strain>
    </source>
</reference>
<proteinExistence type="predicted"/>
<dbReference type="Proteomes" id="UP001225644">
    <property type="component" value="Unassembled WGS sequence"/>
</dbReference>
<accession>A0ABU0AYF4</accession>
<protein>
    <recommendedName>
        <fullName evidence="3">PIN domain nuclease</fullName>
    </recommendedName>
</protein>
<comment type="caution">
    <text evidence="1">The sequence shown here is derived from an EMBL/GenBank/DDBJ whole genome shotgun (WGS) entry which is preliminary data.</text>
</comment>
<name>A0ABU0AYF4_9FIRM</name>
<organism evidence="1 2">
    <name type="scientific">Desulfofundulus luciae</name>
    <dbReference type="NCBI Taxonomy" id="74702"/>
    <lineage>
        <taxon>Bacteria</taxon>
        <taxon>Bacillati</taxon>
        <taxon>Bacillota</taxon>
        <taxon>Clostridia</taxon>
        <taxon>Eubacteriales</taxon>
        <taxon>Peptococcaceae</taxon>
        <taxon>Desulfofundulus</taxon>
    </lineage>
</organism>
<evidence type="ECO:0000313" key="1">
    <source>
        <dbReference type="EMBL" id="MDQ0285288.1"/>
    </source>
</evidence>
<keyword evidence="2" id="KW-1185">Reference proteome</keyword>
<evidence type="ECO:0008006" key="3">
    <source>
        <dbReference type="Google" id="ProtNLM"/>
    </source>
</evidence>
<gene>
    <name evidence="1" type="ORF">J2Z49_000381</name>
</gene>
<dbReference type="EMBL" id="JAUSUX010000002">
    <property type="protein sequence ID" value="MDQ0285288.1"/>
    <property type="molecule type" value="Genomic_DNA"/>
</dbReference>
<evidence type="ECO:0000313" key="2">
    <source>
        <dbReference type="Proteomes" id="UP001225644"/>
    </source>
</evidence>
<sequence length="38" mass="4338">MKQGILVVDTKAMLNLLIMGVGQDYLHIPIIRSFFFKS</sequence>